<proteinExistence type="predicted"/>
<dbReference type="AlphaFoldDB" id="A0A2N8KDM9"/>
<feature type="transmembrane region" description="Helical" evidence="1">
    <location>
        <begin position="12"/>
        <end position="43"/>
    </location>
</feature>
<keyword evidence="1" id="KW-0472">Membrane</keyword>
<comment type="caution">
    <text evidence="2">The sequence shown here is derived from an EMBL/GenBank/DDBJ whole genome shotgun (WGS) entry which is preliminary data.</text>
</comment>
<dbReference type="Pfam" id="PF16931">
    <property type="entry name" value="Phage_holin_8"/>
    <property type="match status" value="1"/>
</dbReference>
<feature type="transmembrane region" description="Helical" evidence="1">
    <location>
        <begin position="81"/>
        <end position="99"/>
    </location>
</feature>
<keyword evidence="1" id="KW-0812">Transmembrane</keyword>
<dbReference type="EMBL" id="POQS01000006">
    <property type="protein sequence ID" value="PND31542.1"/>
    <property type="molecule type" value="Genomic_DNA"/>
</dbReference>
<gene>
    <name evidence="2" type="ORF">C1I89_22135</name>
</gene>
<evidence type="ECO:0000313" key="3">
    <source>
        <dbReference type="Proteomes" id="UP000235994"/>
    </source>
</evidence>
<evidence type="ECO:0000313" key="2">
    <source>
        <dbReference type="EMBL" id="PND31542.1"/>
    </source>
</evidence>
<dbReference type="Proteomes" id="UP000235994">
    <property type="component" value="Unassembled WGS sequence"/>
</dbReference>
<dbReference type="RefSeq" id="WP_102774636.1">
    <property type="nucleotide sequence ID" value="NZ_POQS01000006.1"/>
</dbReference>
<keyword evidence="1" id="KW-1133">Transmembrane helix</keyword>
<sequence length="115" mass="11422">MAEPASTGVVAAAAAGVTLAGLLPGIDGNALIGAFAGASLFVVSRKEGGLLSRGIYWAISFVIGYLAAPDVVALTPIKETAIAAFGAAALVVTIALAAIERIKTFDFTAVFKKGG</sequence>
<organism evidence="2 3">
    <name type="scientific">Achromobacter pulmonis</name>
    <dbReference type="NCBI Taxonomy" id="1389932"/>
    <lineage>
        <taxon>Bacteria</taxon>
        <taxon>Pseudomonadati</taxon>
        <taxon>Pseudomonadota</taxon>
        <taxon>Betaproteobacteria</taxon>
        <taxon>Burkholderiales</taxon>
        <taxon>Alcaligenaceae</taxon>
        <taxon>Achromobacter</taxon>
    </lineage>
</organism>
<feature type="transmembrane region" description="Helical" evidence="1">
    <location>
        <begin position="55"/>
        <end position="75"/>
    </location>
</feature>
<keyword evidence="3" id="KW-1185">Reference proteome</keyword>
<evidence type="ECO:0008006" key="4">
    <source>
        <dbReference type="Google" id="ProtNLM"/>
    </source>
</evidence>
<accession>A0A2N8KDM9</accession>
<name>A0A2N8KDM9_9BURK</name>
<protein>
    <recommendedName>
        <fullName evidence="4">Phage holin</fullName>
    </recommendedName>
</protein>
<evidence type="ECO:0000256" key="1">
    <source>
        <dbReference type="SAM" id="Phobius"/>
    </source>
</evidence>
<reference evidence="2 3" key="1">
    <citation type="submission" date="2018-01" db="EMBL/GenBank/DDBJ databases">
        <title>The draft genome of an aniline degradation strain ANB-1.</title>
        <authorList>
            <person name="Zhang L."/>
            <person name="Jiang J."/>
        </authorList>
    </citation>
    <scope>NUCLEOTIDE SEQUENCE [LARGE SCALE GENOMIC DNA]</scope>
    <source>
        <strain evidence="2 3">ANB-1</strain>
    </source>
</reference>
<dbReference type="InterPro" id="IPR032637">
    <property type="entry name" value="Phage_holin-like"/>
</dbReference>